<accession>A0A164B3B3</accession>
<evidence type="ECO:0000313" key="1">
    <source>
        <dbReference type="EMBL" id="KZS63072.1"/>
    </source>
</evidence>
<evidence type="ECO:0000313" key="2">
    <source>
        <dbReference type="Proteomes" id="UP000077342"/>
    </source>
</evidence>
<dbReference type="Proteomes" id="UP000077342">
    <property type="component" value="Unassembled WGS sequence"/>
</dbReference>
<proteinExistence type="predicted"/>
<gene>
    <name evidence="1" type="ORF">A4G28_04360</name>
</gene>
<comment type="caution">
    <text evidence="1">The sequence shown here is derived from an EMBL/GenBank/DDBJ whole genome shotgun (WGS) entry which is preliminary data.</text>
</comment>
<sequence length="86" mass="9583">MTFQIFGTDHLRSRSGVAAVMQAADRAADNARWREQVAEALGVAQQLSPDDAVAVIEKWSTDVQYYTAQIRELQCRVQELEAAAEE</sequence>
<dbReference type="AlphaFoldDB" id="A0A164B3B3"/>
<dbReference type="RefSeq" id="WP_075510303.1">
    <property type="nucleotide sequence ID" value="NZ_LWCI01000100.1"/>
</dbReference>
<organism evidence="1 2">
    <name type="scientific">Mycobacterium ostraviense</name>
    <dbReference type="NCBI Taxonomy" id="2738409"/>
    <lineage>
        <taxon>Bacteria</taxon>
        <taxon>Bacillati</taxon>
        <taxon>Actinomycetota</taxon>
        <taxon>Actinomycetes</taxon>
        <taxon>Mycobacteriales</taxon>
        <taxon>Mycobacteriaceae</taxon>
        <taxon>Mycobacterium</taxon>
    </lineage>
</organism>
<keyword evidence="2" id="KW-1185">Reference proteome</keyword>
<name>A0A164B3B3_9MYCO</name>
<dbReference type="EMBL" id="LWCI01000100">
    <property type="protein sequence ID" value="KZS63072.1"/>
    <property type="molecule type" value="Genomic_DNA"/>
</dbReference>
<reference evidence="2" key="1">
    <citation type="submission" date="2016-04" db="EMBL/GenBank/DDBJ databases">
        <authorList>
            <person name="Strapagiel D."/>
            <person name="Borowka P."/>
            <person name="Marciniak B."/>
            <person name="Bakula Z."/>
            <person name="Van Ingen J."/>
            <person name="Safianowska A."/>
            <person name="Dziadek J."/>
            <person name="Jagielski T."/>
        </authorList>
    </citation>
    <scope>NUCLEOTIDE SEQUENCE [LARGE SCALE GENOMIC DNA]</scope>
    <source>
        <strain evidence="2">1010001458</strain>
    </source>
</reference>
<protein>
    <submittedName>
        <fullName evidence="1">Uncharacterized protein</fullName>
    </submittedName>
</protein>